<comment type="caution">
    <text evidence="2">The sequence shown here is derived from an EMBL/GenBank/DDBJ whole genome shotgun (WGS) entry which is preliminary data.</text>
</comment>
<feature type="compositionally biased region" description="Basic and acidic residues" evidence="1">
    <location>
        <begin position="117"/>
        <end position="139"/>
    </location>
</feature>
<evidence type="ECO:0000256" key="1">
    <source>
        <dbReference type="SAM" id="MobiDB-lite"/>
    </source>
</evidence>
<reference evidence="2" key="1">
    <citation type="journal article" date="2015" name="Nature">
        <title>Complex archaea that bridge the gap between prokaryotes and eukaryotes.</title>
        <authorList>
            <person name="Spang A."/>
            <person name="Saw J.H."/>
            <person name="Jorgensen S.L."/>
            <person name="Zaremba-Niedzwiedzka K."/>
            <person name="Martijn J."/>
            <person name="Lind A.E."/>
            <person name="van Eijk R."/>
            <person name="Schleper C."/>
            <person name="Guy L."/>
            <person name="Ettema T.J."/>
        </authorList>
    </citation>
    <scope>NUCLEOTIDE SEQUENCE</scope>
</reference>
<accession>A0A0F9IZT8</accession>
<sequence>MRWTEVKKRFEDIVNRLNRLEKNLFDIEQHLVGFEKKPEEVPKVTKEDIKANDEYVKRFDKPEVIKNNTLLDASTGNNGGSEKSDVQAPAESINKNVTKTLDIKGHTIGEKVLPLNKDNKNKKNIEKSNGKSKKRDTEK</sequence>
<organism evidence="2">
    <name type="scientific">marine sediment metagenome</name>
    <dbReference type="NCBI Taxonomy" id="412755"/>
    <lineage>
        <taxon>unclassified sequences</taxon>
        <taxon>metagenomes</taxon>
        <taxon>ecological metagenomes</taxon>
    </lineage>
</organism>
<name>A0A0F9IZT8_9ZZZZ</name>
<evidence type="ECO:0000313" key="2">
    <source>
        <dbReference type="EMBL" id="KKM62833.1"/>
    </source>
</evidence>
<protein>
    <submittedName>
        <fullName evidence="2">Uncharacterized protein</fullName>
    </submittedName>
</protein>
<gene>
    <name evidence="2" type="ORF">LCGC14_1517690</name>
</gene>
<feature type="region of interest" description="Disordered" evidence="1">
    <location>
        <begin position="67"/>
        <end position="139"/>
    </location>
</feature>
<dbReference type="EMBL" id="LAZR01011218">
    <property type="protein sequence ID" value="KKM62833.1"/>
    <property type="molecule type" value="Genomic_DNA"/>
</dbReference>
<dbReference type="AlphaFoldDB" id="A0A0F9IZT8"/>
<proteinExistence type="predicted"/>
<feature type="compositionally biased region" description="Polar residues" evidence="1">
    <location>
        <begin position="67"/>
        <end position="76"/>
    </location>
</feature>